<dbReference type="Gene3D" id="1.20.5.100">
    <property type="entry name" value="Cytochrome c1, transmembrane anchor, C-terminal"/>
    <property type="match status" value="1"/>
</dbReference>
<feature type="domain" description="UDP-glucose/GDP-mannose dehydrogenase C-terminal" evidence="4">
    <location>
        <begin position="318"/>
        <end position="417"/>
    </location>
</feature>
<protein>
    <submittedName>
        <fullName evidence="5">UDP-N-acetyl-D-mannosamine dehydrogenase</fullName>
    </submittedName>
</protein>
<dbReference type="InterPro" id="IPR001732">
    <property type="entry name" value="UDP-Glc/GDP-Man_DH_N"/>
</dbReference>
<dbReference type="RefSeq" id="WP_044427136.1">
    <property type="nucleotide sequence ID" value="NZ_BJYZ01000006.1"/>
</dbReference>
<dbReference type="PANTHER" id="PTHR43491:SF1">
    <property type="entry name" value="UDP-N-ACETYL-D-MANNOSAMINE DEHYDROGENASE"/>
    <property type="match status" value="1"/>
</dbReference>
<dbReference type="GO" id="GO:0051287">
    <property type="term" value="F:NAD binding"/>
    <property type="evidence" value="ECO:0007669"/>
    <property type="project" value="InterPro"/>
</dbReference>
<name>A0A512DLS6_9PROT</name>
<dbReference type="SMART" id="SM00984">
    <property type="entry name" value="UDPG_MGDP_dh_C"/>
    <property type="match status" value="1"/>
</dbReference>
<dbReference type="Gene3D" id="3.40.50.720">
    <property type="entry name" value="NAD(P)-binding Rossmann-like Domain"/>
    <property type="match status" value="2"/>
</dbReference>
<reference evidence="5 6" key="1">
    <citation type="submission" date="2019-07" db="EMBL/GenBank/DDBJ databases">
        <title>Whole genome shotgun sequence of Skermanella aerolata NBRC 106429.</title>
        <authorList>
            <person name="Hosoyama A."/>
            <person name="Uohara A."/>
            <person name="Ohji S."/>
            <person name="Ichikawa N."/>
        </authorList>
    </citation>
    <scope>NUCLEOTIDE SEQUENCE [LARGE SCALE GENOMIC DNA]</scope>
    <source>
        <strain evidence="5 6">NBRC 106429</strain>
    </source>
</reference>
<evidence type="ECO:0000256" key="3">
    <source>
        <dbReference type="PIRNR" id="PIRNR000124"/>
    </source>
</evidence>
<organism evidence="5 6">
    <name type="scientific">Skermanella aerolata</name>
    <dbReference type="NCBI Taxonomy" id="393310"/>
    <lineage>
        <taxon>Bacteria</taxon>
        <taxon>Pseudomonadati</taxon>
        <taxon>Pseudomonadota</taxon>
        <taxon>Alphaproteobacteria</taxon>
        <taxon>Rhodospirillales</taxon>
        <taxon>Azospirillaceae</taxon>
        <taxon>Skermanella</taxon>
    </lineage>
</organism>
<keyword evidence="2" id="KW-0520">NAD</keyword>
<dbReference type="FunFam" id="3.40.50.720:FF:000139">
    <property type="entry name" value="UDP-N-acetyl-D-mannosamine dehydrogenase"/>
    <property type="match status" value="1"/>
</dbReference>
<dbReference type="AlphaFoldDB" id="A0A512DLS6"/>
<dbReference type="PANTHER" id="PTHR43491">
    <property type="entry name" value="UDP-N-ACETYL-D-MANNOSAMINE DEHYDROGENASE"/>
    <property type="match status" value="1"/>
</dbReference>
<dbReference type="PIRSF" id="PIRSF000124">
    <property type="entry name" value="UDPglc_GDPman_dh"/>
    <property type="match status" value="1"/>
</dbReference>
<dbReference type="InterPro" id="IPR017476">
    <property type="entry name" value="UDP-Glc/GDP-Man"/>
</dbReference>
<dbReference type="InterPro" id="IPR014026">
    <property type="entry name" value="UDP-Glc/GDP-Man_DH_dimer"/>
</dbReference>
<sequence length="431" mass="47376">MQHKFSRVAIIGLGYIGLPTAATLASRGVEVIGVDVNEHAVSMITQGKVHFSEPDLDMLVRAAVMTGKLRAVVTPEPAEAFIIAVPTPLTDDKRPDLSFIDAAADSIAPVLEAGNLIVLESTSPVGTSARLSRQLAELRPDLTFPHTAGERSDIRIAYCPERILPGRMVLELVENDRIIGGLTPACAARADQLYRIFVKGACLLTDANTAELVKLTENAYRDVNIAFANELSMICDGMGLDVWRVIELSNRHPRVKILQPGPGVGGHCIAVDPWFIVDGMPEASRLIRTAREVNDSKPHHIIDRIRRHAVRFKDPVIACLGLTYKPNVDDLRESPALEITAHIAREGLGKVLAVEPHIRSLPPELTEFDNLHYCDMSEALAEADIAVLLVDHAEFRAIEAKELLNKIVIDTRGFWRDRLYVPDRYGRAAAE</sequence>
<comment type="caution">
    <text evidence="5">The sequence shown here is derived from an EMBL/GenBank/DDBJ whole genome shotgun (WGS) entry which is preliminary data.</text>
</comment>
<evidence type="ECO:0000256" key="1">
    <source>
        <dbReference type="ARBA" id="ARBA00023002"/>
    </source>
</evidence>
<dbReference type="InterPro" id="IPR036220">
    <property type="entry name" value="UDP-Glc/GDP-Man_DH_C_sf"/>
</dbReference>
<dbReference type="NCBIfam" id="NF008286">
    <property type="entry name" value="PRK11064.1"/>
    <property type="match status" value="1"/>
</dbReference>
<dbReference type="EMBL" id="BJYZ01000006">
    <property type="protein sequence ID" value="GEO37434.1"/>
    <property type="molecule type" value="Genomic_DNA"/>
</dbReference>
<evidence type="ECO:0000313" key="5">
    <source>
        <dbReference type="EMBL" id="GEO37434.1"/>
    </source>
</evidence>
<proteinExistence type="inferred from homology"/>
<dbReference type="GO" id="GO:0000271">
    <property type="term" value="P:polysaccharide biosynthetic process"/>
    <property type="evidence" value="ECO:0007669"/>
    <property type="project" value="InterPro"/>
</dbReference>
<dbReference type="SUPFAM" id="SSF52413">
    <property type="entry name" value="UDP-glucose/GDP-mannose dehydrogenase C-terminal domain"/>
    <property type="match status" value="1"/>
</dbReference>
<evidence type="ECO:0000259" key="4">
    <source>
        <dbReference type="SMART" id="SM00984"/>
    </source>
</evidence>
<dbReference type="Pfam" id="PF03721">
    <property type="entry name" value="UDPG_MGDP_dh_N"/>
    <property type="match status" value="1"/>
</dbReference>
<comment type="similarity">
    <text evidence="3">Belongs to the UDP-glucose/GDP-mannose dehydrogenase family.</text>
</comment>
<dbReference type="Proteomes" id="UP000321523">
    <property type="component" value="Unassembled WGS sequence"/>
</dbReference>
<dbReference type="SUPFAM" id="SSF48179">
    <property type="entry name" value="6-phosphogluconate dehydrogenase C-terminal domain-like"/>
    <property type="match status" value="1"/>
</dbReference>
<dbReference type="Pfam" id="PF00984">
    <property type="entry name" value="UDPG_MGDP_dh"/>
    <property type="match status" value="1"/>
</dbReference>
<dbReference type="Pfam" id="PF03720">
    <property type="entry name" value="UDPG_MGDP_dh_C"/>
    <property type="match status" value="1"/>
</dbReference>
<keyword evidence="6" id="KW-1185">Reference proteome</keyword>
<dbReference type="InterPro" id="IPR008927">
    <property type="entry name" value="6-PGluconate_DH-like_C_sf"/>
</dbReference>
<dbReference type="GO" id="GO:0016628">
    <property type="term" value="F:oxidoreductase activity, acting on the CH-CH group of donors, NAD or NADP as acceptor"/>
    <property type="evidence" value="ECO:0007669"/>
    <property type="project" value="InterPro"/>
</dbReference>
<dbReference type="OrthoDB" id="9803238at2"/>
<dbReference type="SUPFAM" id="SSF51735">
    <property type="entry name" value="NAD(P)-binding Rossmann-fold domains"/>
    <property type="match status" value="1"/>
</dbReference>
<evidence type="ECO:0000313" key="6">
    <source>
        <dbReference type="Proteomes" id="UP000321523"/>
    </source>
</evidence>
<accession>A0A512DLS6</accession>
<gene>
    <name evidence="5" type="primary">wecC</name>
    <name evidence="5" type="ORF">SAE02_15820</name>
</gene>
<dbReference type="GO" id="GO:0016616">
    <property type="term" value="F:oxidoreductase activity, acting on the CH-OH group of donors, NAD or NADP as acceptor"/>
    <property type="evidence" value="ECO:0007669"/>
    <property type="project" value="InterPro"/>
</dbReference>
<dbReference type="InterPro" id="IPR036291">
    <property type="entry name" value="NAD(P)-bd_dom_sf"/>
</dbReference>
<dbReference type="InterPro" id="IPR014027">
    <property type="entry name" value="UDP-Glc/GDP-Man_DH_C"/>
</dbReference>
<evidence type="ECO:0000256" key="2">
    <source>
        <dbReference type="ARBA" id="ARBA00023027"/>
    </source>
</evidence>
<dbReference type="PIRSF" id="PIRSF500136">
    <property type="entry name" value="UDP_ManNAc_DH"/>
    <property type="match status" value="1"/>
</dbReference>
<dbReference type="InterPro" id="IPR028359">
    <property type="entry name" value="UDP_ManNAc/GlcNAc_DH"/>
</dbReference>
<keyword evidence="1" id="KW-0560">Oxidoreductase</keyword>
<dbReference type="NCBIfam" id="TIGR03026">
    <property type="entry name" value="NDP-sugDHase"/>
    <property type="match status" value="1"/>
</dbReference>